<sequence length="308" mass="32244">MPGPVDSGHPRTGAPRLIPGAAPRPLQRIVLPSASTGAPTHPRHPATHQQLAAQQPSQSSPATPHVHAQRVSAAAPVFVAAKEALGGTLPTTSTCADFLAKTLQAQLPSIPTRSAASKATPNRIYITVDIIKSLHAAAAFIAAETDKTSDEKLRSIQASIQSLSNAQAATAAAVADIAANTRKTQEAVNTVAAEAKNASPLPPKEGADEGWTVVDRRNKNRRTGHLPLSQRLPSTDVIFSALDKKKPPFKGATPADVLTKTRAAIAKAIKEDASPPQNWSDAKGVNIIHIVRSARPLPSGDWIITFGT</sequence>
<accession>A0A9N8LSN3</accession>
<gene>
    <name evidence="2" type="ORF">JKILLFL_G453</name>
</gene>
<feature type="non-terminal residue" evidence="2">
    <location>
        <position position="308"/>
    </location>
</feature>
<dbReference type="Proteomes" id="UP000836404">
    <property type="component" value="Unassembled WGS sequence"/>
</dbReference>
<feature type="compositionally biased region" description="Low complexity" evidence="1">
    <location>
        <begin position="49"/>
        <end position="64"/>
    </location>
</feature>
<keyword evidence="3" id="KW-1185">Reference proteome</keyword>
<dbReference type="EMBL" id="CAJHJF010003950">
    <property type="protein sequence ID" value="CAD6939399.1"/>
    <property type="molecule type" value="Genomic_DNA"/>
</dbReference>
<comment type="caution">
    <text evidence="2">The sequence shown here is derived from an EMBL/GenBank/DDBJ whole genome shotgun (WGS) entry which is preliminary data.</text>
</comment>
<dbReference type="AlphaFoldDB" id="A0A9N8LSN3"/>
<evidence type="ECO:0000313" key="2">
    <source>
        <dbReference type="EMBL" id="CAD6939399.1"/>
    </source>
</evidence>
<evidence type="ECO:0000313" key="3">
    <source>
        <dbReference type="Proteomes" id="UP000836404"/>
    </source>
</evidence>
<feature type="region of interest" description="Disordered" evidence="1">
    <location>
        <begin position="1"/>
        <end position="69"/>
    </location>
</feature>
<evidence type="ECO:0000256" key="1">
    <source>
        <dbReference type="SAM" id="MobiDB-lite"/>
    </source>
</evidence>
<proteinExistence type="predicted"/>
<name>A0A9N8LSN3_9BASI</name>
<protein>
    <submittedName>
        <fullName evidence="2">Uncharacterized protein</fullName>
    </submittedName>
</protein>
<organism evidence="2 3">
    <name type="scientific">Tilletia laevis</name>
    <dbReference type="NCBI Taxonomy" id="157183"/>
    <lineage>
        <taxon>Eukaryota</taxon>
        <taxon>Fungi</taxon>
        <taxon>Dikarya</taxon>
        <taxon>Basidiomycota</taxon>
        <taxon>Ustilaginomycotina</taxon>
        <taxon>Exobasidiomycetes</taxon>
        <taxon>Tilletiales</taxon>
        <taxon>Tilletiaceae</taxon>
        <taxon>Tilletia</taxon>
    </lineage>
</organism>
<reference evidence="2 3" key="1">
    <citation type="submission" date="2020-10" db="EMBL/GenBank/DDBJ databases">
        <authorList>
            <person name="Sedaghatjoo S."/>
        </authorList>
    </citation>
    <scope>NUCLEOTIDE SEQUENCE [LARGE SCALE GENOMIC DNA]</scope>
    <source>
        <strain evidence="2 3">LLFL</strain>
    </source>
</reference>